<name>A0A2I0KUA7_PUNGR</name>
<sequence>MAEQAGPTSFTPQKKRGYEQIVLHVPIVGPSNSIPEDKELLLIFGLEYGLRGSLRVITQTIMPLHCHHSTVAASQAPPSSPATCTRLHFIVACHSLASHKFDLEPLKRLDLGWLKSHLGGPLRGPVSKSSRQGRCHYYHRDDNASTFARSPIQKCSSYRGNCCHRFVSASSSARL</sequence>
<dbReference type="AlphaFoldDB" id="A0A2I0KUA7"/>
<reference evidence="1 2" key="1">
    <citation type="submission" date="2017-11" db="EMBL/GenBank/DDBJ databases">
        <title>De-novo sequencing of pomegranate (Punica granatum L.) genome.</title>
        <authorList>
            <person name="Akparov Z."/>
            <person name="Amiraslanov A."/>
            <person name="Hajiyeva S."/>
            <person name="Abbasov M."/>
            <person name="Kaur K."/>
            <person name="Hamwieh A."/>
            <person name="Solovyev V."/>
            <person name="Salamov A."/>
            <person name="Braich B."/>
            <person name="Kosarev P."/>
            <person name="Mahmoud A."/>
            <person name="Hajiyev E."/>
            <person name="Babayeva S."/>
            <person name="Izzatullayeva V."/>
            <person name="Mammadov A."/>
            <person name="Mammadov A."/>
            <person name="Sharifova S."/>
            <person name="Ojaghi J."/>
            <person name="Eynullazada K."/>
            <person name="Bayramov B."/>
            <person name="Abdulazimova A."/>
            <person name="Shahmuradov I."/>
        </authorList>
    </citation>
    <scope>NUCLEOTIDE SEQUENCE [LARGE SCALE GENOMIC DNA]</scope>
    <source>
        <strain evidence="2">cv. AG2017</strain>
        <tissue evidence="1">Leaf</tissue>
    </source>
</reference>
<gene>
    <name evidence="1" type="ORF">CRG98_007587</name>
</gene>
<protein>
    <submittedName>
        <fullName evidence="1">Uncharacterized protein</fullName>
    </submittedName>
</protein>
<evidence type="ECO:0000313" key="2">
    <source>
        <dbReference type="Proteomes" id="UP000233551"/>
    </source>
</evidence>
<dbReference type="Proteomes" id="UP000233551">
    <property type="component" value="Unassembled WGS sequence"/>
</dbReference>
<proteinExistence type="predicted"/>
<keyword evidence="2" id="KW-1185">Reference proteome</keyword>
<evidence type="ECO:0000313" key="1">
    <source>
        <dbReference type="EMBL" id="PKI72041.1"/>
    </source>
</evidence>
<comment type="caution">
    <text evidence="1">The sequence shown here is derived from an EMBL/GenBank/DDBJ whole genome shotgun (WGS) entry which is preliminary data.</text>
</comment>
<accession>A0A2I0KUA7</accession>
<organism evidence="1 2">
    <name type="scientific">Punica granatum</name>
    <name type="common">Pomegranate</name>
    <dbReference type="NCBI Taxonomy" id="22663"/>
    <lineage>
        <taxon>Eukaryota</taxon>
        <taxon>Viridiplantae</taxon>
        <taxon>Streptophyta</taxon>
        <taxon>Embryophyta</taxon>
        <taxon>Tracheophyta</taxon>
        <taxon>Spermatophyta</taxon>
        <taxon>Magnoliopsida</taxon>
        <taxon>eudicotyledons</taxon>
        <taxon>Gunneridae</taxon>
        <taxon>Pentapetalae</taxon>
        <taxon>rosids</taxon>
        <taxon>malvids</taxon>
        <taxon>Myrtales</taxon>
        <taxon>Lythraceae</taxon>
        <taxon>Punica</taxon>
    </lineage>
</organism>
<dbReference type="EMBL" id="PGOL01000343">
    <property type="protein sequence ID" value="PKI72041.1"/>
    <property type="molecule type" value="Genomic_DNA"/>
</dbReference>